<feature type="compositionally biased region" description="Low complexity" evidence="1">
    <location>
        <begin position="23"/>
        <end position="34"/>
    </location>
</feature>
<dbReference type="SUPFAM" id="SSF55729">
    <property type="entry name" value="Acyl-CoA N-acyltransferases (Nat)"/>
    <property type="match status" value="1"/>
</dbReference>
<evidence type="ECO:0000313" key="3">
    <source>
        <dbReference type="EMBL" id="BDZ43698.1"/>
    </source>
</evidence>
<keyword evidence="4" id="KW-1185">Reference proteome</keyword>
<protein>
    <recommendedName>
        <fullName evidence="2">N-acetyltransferase domain-containing protein</fullName>
    </recommendedName>
</protein>
<name>A0ABM8G6B0_9CELL</name>
<organism evidence="3 4">
    <name type="scientific">Paraoerskovia sediminicola</name>
    <dbReference type="NCBI Taxonomy" id="1138587"/>
    <lineage>
        <taxon>Bacteria</taxon>
        <taxon>Bacillati</taxon>
        <taxon>Actinomycetota</taxon>
        <taxon>Actinomycetes</taxon>
        <taxon>Micrococcales</taxon>
        <taxon>Cellulomonadaceae</taxon>
        <taxon>Paraoerskovia</taxon>
    </lineage>
</organism>
<dbReference type="EMBL" id="AP027729">
    <property type="protein sequence ID" value="BDZ43698.1"/>
    <property type="molecule type" value="Genomic_DNA"/>
</dbReference>
<dbReference type="InterPro" id="IPR051908">
    <property type="entry name" value="Ribosomal_N-acetyltransferase"/>
</dbReference>
<dbReference type="PANTHER" id="PTHR43441:SF10">
    <property type="entry name" value="ACETYLTRANSFERASE"/>
    <property type="match status" value="1"/>
</dbReference>
<dbReference type="PANTHER" id="PTHR43441">
    <property type="entry name" value="RIBOSOMAL-PROTEIN-SERINE ACETYLTRANSFERASE"/>
    <property type="match status" value="1"/>
</dbReference>
<feature type="region of interest" description="Disordered" evidence="1">
    <location>
        <begin position="1"/>
        <end position="34"/>
    </location>
</feature>
<evidence type="ECO:0000256" key="1">
    <source>
        <dbReference type="SAM" id="MobiDB-lite"/>
    </source>
</evidence>
<feature type="domain" description="N-acetyltransferase" evidence="2">
    <location>
        <begin position="6"/>
        <end position="116"/>
    </location>
</feature>
<evidence type="ECO:0000313" key="4">
    <source>
        <dbReference type="Proteomes" id="UP001321475"/>
    </source>
</evidence>
<evidence type="ECO:0000259" key="2">
    <source>
        <dbReference type="Pfam" id="PF13302"/>
    </source>
</evidence>
<accession>A0ABM8G6B0</accession>
<reference evidence="4" key="1">
    <citation type="journal article" date="2019" name="Int. J. Syst. Evol. Microbiol.">
        <title>The Global Catalogue of Microorganisms (GCM) 10K type strain sequencing project: providing services to taxonomists for standard genome sequencing and annotation.</title>
        <authorList>
            <consortium name="The Broad Institute Genomics Platform"/>
            <consortium name="The Broad Institute Genome Sequencing Center for Infectious Disease"/>
            <person name="Wu L."/>
            <person name="Ma J."/>
        </authorList>
    </citation>
    <scope>NUCLEOTIDE SEQUENCE [LARGE SCALE GENOMIC DNA]</scope>
    <source>
        <strain evidence="4">NBRC 108565</strain>
    </source>
</reference>
<dbReference type="Gene3D" id="3.40.630.30">
    <property type="match status" value="1"/>
</dbReference>
<dbReference type="InterPro" id="IPR016181">
    <property type="entry name" value="Acyl_CoA_acyltransferase"/>
</dbReference>
<gene>
    <name evidence="3" type="ORF">GCM10025865_29970</name>
</gene>
<dbReference type="Pfam" id="PF13302">
    <property type="entry name" value="Acetyltransf_3"/>
    <property type="match status" value="1"/>
</dbReference>
<dbReference type="InterPro" id="IPR000182">
    <property type="entry name" value="GNAT_dom"/>
</dbReference>
<sequence>MAAGWRDDTGYTWAVRAPGGPGDSDLSDSPDSPDGGAGRVLAMVGIHVDRSATRELSGEIGYWCAPDARGRGLMRDAARLVVDWALDPEGLGLARVTWQAEVGNWASRRVAWSLGLRVEGTIRKQLAVPGGTRADGWFGTILAGDPREPVEVWPAEAATSGVLGR</sequence>
<dbReference type="Proteomes" id="UP001321475">
    <property type="component" value="Chromosome"/>
</dbReference>
<proteinExistence type="predicted"/>